<protein>
    <submittedName>
        <fullName evidence="2">Uncharacterized protein</fullName>
    </submittedName>
</protein>
<sequence>MQPRISEEDPSDLTRMSLDELTMSRTPESCRDDDLTDDATTNLSHMEVVTARKVKLTHRSRAQNDSISSIELRDLPALHDEDDNKTPIPPSRMLRAGTQPAALLVRAISKSKLNKALPPLPARDSIASAPASASGRRAMSPDIQSIMASTPKPRRKSASALSRSESRSQSSTPRRSDMKRRVSEGQTGPFTVTIDSFDLDDLSRQRKANKASDLPYVRRHEEEILDDNASFVSDYGEYISGSMMEGQSLERDAEMKLERQLEGDGSDSDSSIDVQTPLPNLMLRDGLLSPRSKLLPQSFQPPVPQPSMDRMSLASTSASVMTKSGLFKDARDTQKRRVRHRDGRLLKGGIGLTTGLGWSDSEDEDAPSPLTRRLSSLILSKKSSAASLRSSTLSRSCWFAIEYQQRIDHALYSVLWKFYTDEQRYGLFVSSTQ</sequence>
<reference evidence="2 3" key="1">
    <citation type="submission" date="2019-02" db="EMBL/GenBank/DDBJ databases">
        <title>Genome sequencing of the rare red list fungi Antrodiella citrinella (Flaviporus citrinellus).</title>
        <authorList>
            <person name="Buettner E."/>
            <person name="Kellner H."/>
        </authorList>
    </citation>
    <scope>NUCLEOTIDE SEQUENCE [LARGE SCALE GENOMIC DNA]</scope>
    <source>
        <strain evidence="2 3">DSM 108506</strain>
    </source>
</reference>
<organism evidence="2 3">
    <name type="scientific">Antrodiella citrinella</name>
    <dbReference type="NCBI Taxonomy" id="2447956"/>
    <lineage>
        <taxon>Eukaryota</taxon>
        <taxon>Fungi</taxon>
        <taxon>Dikarya</taxon>
        <taxon>Basidiomycota</taxon>
        <taxon>Agaricomycotina</taxon>
        <taxon>Agaricomycetes</taxon>
        <taxon>Polyporales</taxon>
        <taxon>Steccherinaceae</taxon>
        <taxon>Antrodiella</taxon>
    </lineage>
</organism>
<gene>
    <name evidence="2" type="ORF">EUX98_g5040</name>
</gene>
<dbReference type="Proteomes" id="UP000308730">
    <property type="component" value="Unassembled WGS sequence"/>
</dbReference>
<dbReference type="AlphaFoldDB" id="A0A4S4N0H1"/>
<feature type="region of interest" description="Disordered" evidence="1">
    <location>
        <begin position="116"/>
        <end position="190"/>
    </location>
</feature>
<evidence type="ECO:0000256" key="1">
    <source>
        <dbReference type="SAM" id="MobiDB-lite"/>
    </source>
</evidence>
<name>A0A4S4N0H1_9APHY</name>
<feature type="compositionally biased region" description="Basic and acidic residues" evidence="1">
    <location>
        <begin position="174"/>
        <end position="183"/>
    </location>
</feature>
<feature type="region of interest" description="Disordered" evidence="1">
    <location>
        <begin position="1"/>
        <end position="38"/>
    </location>
</feature>
<proteinExistence type="predicted"/>
<feature type="region of interest" description="Disordered" evidence="1">
    <location>
        <begin position="73"/>
        <end position="94"/>
    </location>
</feature>
<accession>A0A4S4N0H1</accession>
<comment type="caution">
    <text evidence="2">The sequence shown here is derived from an EMBL/GenBank/DDBJ whole genome shotgun (WGS) entry which is preliminary data.</text>
</comment>
<feature type="compositionally biased region" description="Low complexity" evidence="1">
    <location>
        <begin position="122"/>
        <end position="141"/>
    </location>
</feature>
<feature type="compositionally biased region" description="Basic and acidic residues" evidence="1">
    <location>
        <begin position="73"/>
        <end position="85"/>
    </location>
</feature>
<keyword evidence="3" id="KW-1185">Reference proteome</keyword>
<evidence type="ECO:0000313" key="3">
    <source>
        <dbReference type="Proteomes" id="UP000308730"/>
    </source>
</evidence>
<feature type="compositionally biased region" description="Low complexity" evidence="1">
    <location>
        <begin position="158"/>
        <end position="173"/>
    </location>
</feature>
<dbReference type="EMBL" id="SGPM01000137">
    <property type="protein sequence ID" value="THH29170.1"/>
    <property type="molecule type" value="Genomic_DNA"/>
</dbReference>
<dbReference type="OrthoDB" id="3064136at2759"/>
<evidence type="ECO:0000313" key="2">
    <source>
        <dbReference type="EMBL" id="THH29170.1"/>
    </source>
</evidence>